<proteinExistence type="predicted"/>
<evidence type="ECO:0000313" key="2">
    <source>
        <dbReference type="Proteomes" id="UP000292580"/>
    </source>
</evidence>
<gene>
    <name evidence="1" type="ORF">CUJ86_02835</name>
</gene>
<keyword evidence="2" id="KW-1185">Reference proteome</keyword>
<dbReference type="EMBL" id="PGCL01000001">
    <property type="protein sequence ID" value="TAJ45668.1"/>
    <property type="molecule type" value="Genomic_DNA"/>
</dbReference>
<comment type="caution">
    <text evidence="1">The sequence shown here is derived from an EMBL/GenBank/DDBJ whole genome shotgun (WGS) entry which is preliminary data.</text>
</comment>
<sequence length="165" mass="17707">MVGIEEIPAELRWTLATRLATAMPFAFDKAMRERIGEDFGGMVADIWLEAGKKQIGLAKGFNMPLKNAADVANAYSTISTLLLGPELQGEVRVARNRDCAEIAVTSCPMCTRAQEMGVDPRSNCGPCRAYAAGAVGALNPAYAVSHRSGMCVGDERCEIRIEPGQ</sequence>
<evidence type="ECO:0000313" key="1">
    <source>
        <dbReference type="EMBL" id="TAJ45668.1"/>
    </source>
</evidence>
<dbReference type="RefSeq" id="WP_130646034.1">
    <property type="nucleotide sequence ID" value="NZ_PGCL01000001.1"/>
</dbReference>
<dbReference type="AlphaFoldDB" id="A0A483CS49"/>
<reference evidence="1 2" key="1">
    <citation type="submission" date="2017-11" db="EMBL/GenBank/DDBJ databases">
        <title>Isolation and Characterization of Methanofollis Species from Methane Seep Offshore SW Taiwan.</title>
        <authorList>
            <person name="Teng N.-H."/>
            <person name="Lai M.-C."/>
            <person name="Chen S.-C."/>
        </authorList>
    </citation>
    <scope>NUCLEOTIDE SEQUENCE [LARGE SCALE GENOMIC DNA]</scope>
    <source>
        <strain evidence="1 2">FWC-SCC2</strain>
    </source>
</reference>
<evidence type="ECO:0008006" key="3">
    <source>
        <dbReference type="Google" id="ProtNLM"/>
    </source>
</evidence>
<dbReference type="OrthoDB" id="70051at2157"/>
<protein>
    <recommendedName>
        <fullName evidence="3">L-2-amino-thiazoline-4-carboxylic acid hydrolase</fullName>
    </recommendedName>
</protein>
<name>A0A483CS49_9EURY</name>
<dbReference type="Proteomes" id="UP000292580">
    <property type="component" value="Unassembled WGS sequence"/>
</dbReference>
<accession>A0A483CS49</accession>
<organism evidence="1 2">
    <name type="scientific">Methanofollis fontis</name>
    <dbReference type="NCBI Taxonomy" id="2052832"/>
    <lineage>
        <taxon>Archaea</taxon>
        <taxon>Methanobacteriati</taxon>
        <taxon>Methanobacteriota</taxon>
        <taxon>Stenosarchaea group</taxon>
        <taxon>Methanomicrobia</taxon>
        <taxon>Methanomicrobiales</taxon>
        <taxon>Methanomicrobiaceae</taxon>
        <taxon>Methanofollis</taxon>
    </lineage>
</organism>